<gene>
    <name evidence="2" type="ORF">DPMN_031735</name>
</gene>
<feature type="compositionally biased region" description="Polar residues" evidence="1">
    <location>
        <begin position="247"/>
        <end position="258"/>
    </location>
</feature>
<comment type="caution">
    <text evidence="2">The sequence shown here is derived from an EMBL/GenBank/DDBJ whole genome shotgun (WGS) entry which is preliminary data.</text>
</comment>
<evidence type="ECO:0000256" key="1">
    <source>
        <dbReference type="SAM" id="MobiDB-lite"/>
    </source>
</evidence>
<accession>A0A9D4M2F4</accession>
<reference evidence="2" key="2">
    <citation type="submission" date="2020-11" db="EMBL/GenBank/DDBJ databases">
        <authorList>
            <person name="McCartney M.A."/>
            <person name="Auch B."/>
            <person name="Kono T."/>
            <person name="Mallez S."/>
            <person name="Becker A."/>
            <person name="Gohl D.M."/>
            <person name="Silverstein K.A.T."/>
            <person name="Koren S."/>
            <person name="Bechman K.B."/>
            <person name="Herman A."/>
            <person name="Abrahante J.E."/>
            <person name="Garbe J."/>
        </authorList>
    </citation>
    <scope>NUCLEOTIDE SEQUENCE</scope>
    <source>
        <strain evidence="2">Duluth1</strain>
        <tissue evidence="2">Whole animal</tissue>
    </source>
</reference>
<proteinExistence type="predicted"/>
<organism evidence="2 3">
    <name type="scientific">Dreissena polymorpha</name>
    <name type="common">Zebra mussel</name>
    <name type="synonym">Mytilus polymorpha</name>
    <dbReference type="NCBI Taxonomy" id="45954"/>
    <lineage>
        <taxon>Eukaryota</taxon>
        <taxon>Metazoa</taxon>
        <taxon>Spiralia</taxon>
        <taxon>Lophotrochozoa</taxon>
        <taxon>Mollusca</taxon>
        <taxon>Bivalvia</taxon>
        <taxon>Autobranchia</taxon>
        <taxon>Heteroconchia</taxon>
        <taxon>Euheterodonta</taxon>
        <taxon>Imparidentia</taxon>
        <taxon>Neoheterodontei</taxon>
        <taxon>Myida</taxon>
        <taxon>Dreissenoidea</taxon>
        <taxon>Dreissenidae</taxon>
        <taxon>Dreissena</taxon>
    </lineage>
</organism>
<dbReference type="Proteomes" id="UP000828390">
    <property type="component" value="Unassembled WGS sequence"/>
</dbReference>
<evidence type="ECO:0000313" key="2">
    <source>
        <dbReference type="EMBL" id="KAH3868585.1"/>
    </source>
</evidence>
<reference evidence="2" key="1">
    <citation type="journal article" date="2019" name="bioRxiv">
        <title>The Genome of the Zebra Mussel, Dreissena polymorpha: A Resource for Invasive Species Research.</title>
        <authorList>
            <person name="McCartney M.A."/>
            <person name="Auch B."/>
            <person name="Kono T."/>
            <person name="Mallez S."/>
            <person name="Zhang Y."/>
            <person name="Obille A."/>
            <person name="Becker A."/>
            <person name="Abrahante J.E."/>
            <person name="Garbe J."/>
            <person name="Badalamenti J.P."/>
            <person name="Herman A."/>
            <person name="Mangelson H."/>
            <person name="Liachko I."/>
            <person name="Sullivan S."/>
            <person name="Sone E.D."/>
            <person name="Koren S."/>
            <person name="Silverstein K.A.T."/>
            <person name="Beckman K.B."/>
            <person name="Gohl D.M."/>
        </authorList>
    </citation>
    <scope>NUCLEOTIDE SEQUENCE</scope>
    <source>
        <strain evidence="2">Duluth1</strain>
        <tissue evidence="2">Whole animal</tissue>
    </source>
</reference>
<feature type="region of interest" description="Disordered" evidence="1">
    <location>
        <begin position="237"/>
        <end position="258"/>
    </location>
</feature>
<dbReference type="EMBL" id="JAIWYP010000002">
    <property type="protein sequence ID" value="KAH3868585.1"/>
    <property type="molecule type" value="Genomic_DNA"/>
</dbReference>
<protein>
    <submittedName>
        <fullName evidence="2">Uncharacterized protein</fullName>
    </submittedName>
</protein>
<evidence type="ECO:0000313" key="3">
    <source>
        <dbReference type="Proteomes" id="UP000828390"/>
    </source>
</evidence>
<name>A0A9D4M2F4_DREPO</name>
<dbReference type="AlphaFoldDB" id="A0A9D4M2F4"/>
<sequence>MNNSEQLAETTKQCLFDMFGEDALVKNKPLKEGIWLDDSQLKVLNTTFRCDQPNFVTAFNEESVDMFPVDETFEKTLKVPSLDDFVNGCLTNRYGQKASLAKNKGKVLFTQPCKMVDKICFKGQHATRMGIVMQCYLQQGLGSLLTSVQFEDLDKEAIVQEVKDVFVISTKVLDQLGRKCACHHIARRAVAMTDTGLYEQNDNLQFSNLPLSDEGAFGPGLEPLLKKFPSDFDTAKRPRFESYGKPATSTTAQTSGTNWNNFRIPKRCRTGVVLKTRLSLDRPVEASHDDRGSHNNYRPMGFGHYRAGSQAGIQSNSDFQGHKTYSSSPKRSLFNSKRNRESLGKNVIEKVPLSQMYEGFYSTLFLVPKKRIGR</sequence>
<keyword evidence="3" id="KW-1185">Reference proteome</keyword>
<feature type="compositionally biased region" description="Basic and acidic residues" evidence="1">
    <location>
        <begin position="283"/>
        <end position="293"/>
    </location>
</feature>
<feature type="region of interest" description="Disordered" evidence="1">
    <location>
        <begin position="283"/>
        <end position="338"/>
    </location>
</feature>
<feature type="compositionally biased region" description="Polar residues" evidence="1">
    <location>
        <begin position="311"/>
        <end position="336"/>
    </location>
</feature>